<dbReference type="Proteomes" id="UP001254832">
    <property type="component" value="Unassembled WGS sequence"/>
</dbReference>
<comment type="caution">
    <text evidence="1">The sequence shown here is derived from an EMBL/GenBank/DDBJ whole genome shotgun (WGS) entry which is preliminary data.</text>
</comment>
<sequence>MREESLSREVRYGKQDIAELENASIQVHLIYKKAAELFVRNTYSQSFRNQVSDKQRLDRSKGSGLAPIVLQKWIQTSRGWKCIGCELRHNEDVIMPLDADDFLRGPQSTANGKGHVFKPEMLIQAIVWAQYEKIRMFAPWLGDEAFYTADELDTIARYIVPTYFSERPLNEQGKLFKVHRPYGQIPLYQEYVTAPSLCVQLDGEMLEGRLLTGVYVSGEQFSGLNPYLKDGDGGRTYMQACVQ</sequence>
<gene>
    <name evidence="1" type="ORF">J2W91_003698</name>
</gene>
<name>A0AAP5H2Q1_PAEAM</name>
<dbReference type="RefSeq" id="WP_310142127.1">
    <property type="nucleotide sequence ID" value="NZ_JAVDTR010000010.1"/>
</dbReference>
<proteinExistence type="predicted"/>
<evidence type="ECO:0000313" key="1">
    <source>
        <dbReference type="EMBL" id="MDR6725199.1"/>
    </source>
</evidence>
<accession>A0AAP5H2Q1</accession>
<dbReference type="AlphaFoldDB" id="A0AAP5H2Q1"/>
<dbReference type="EMBL" id="JAVDTR010000010">
    <property type="protein sequence ID" value="MDR6725199.1"/>
    <property type="molecule type" value="Genomic_DNA"/>
</dbReference>
<reference evidence="1" key="1">
    <citation type="submission" date="2023-07" db="EMBL/GenBank/DDBJ databases">
        <title>Sorghum-associated microbial communities from plants grown in Nebraska, USA.</title>
        <authorList>
            <person name="Schachtman D."/>
        </authorList>
    </citation>
    <scope>NUCLEOTIDE SEQUENCE</scope>
    <source>
        <strain evidence="1">BE80</strain>
    </source>
</reference>
<organism evidence="1 2">
    <name type="scientific">Paenibacillus amylolyticus</name>
    <dbReference type="NCBI Taxonomy" id="1451"/>
    <lineage>
        <taxon>Bacteria</taxon>
        <taxon>Bacillati</taxon>
        <taxon>Bacillota</taxon>
        <taxon>Bacilli</taxon>
        <taxon>Bacillales</taxon>
        <taxon>Paenibacillaceae</taxon>
        <taxon>Paenibacillus</taxon>
    </lineage>
</organism>
<evidence type="ECO:0000313" key="2">
    <source>
        <dbReference type="Proteomes" id="UP001254832"/>
    </source>
</evidence>
<protein>
    <submittedName>
        <fullName evidence="1">Uncharacterized protein</fullName>
    </submittedName>
</protein>